<keyword evidence="4" id="KW-1185">Reference proteome</keyword>
<evidence type="ECO:0000256" key="2">
    <source>
        <dbReference type="SAM" id="Phobius"/>
    </source>
</evidence>
<feature type="transmembrane region" description="Helical" evidence="2">
    <location>
        <begin position="51"/>
        <end position="74"/>
    </location>
</feature>
<protein>
    <submittedName>
        <fullName evidence="3">Phage holin family protein</fullName>
    </submittedName>
</protein>
<proteinExistence type="predicted"/>
<accession>A0ABV8HQK1</accession>
<reference evidence="4" key="1">
    <citation type="journal article" date="2019" name="Int. J. Syst. Evol. Microbiol.">
        <title>The Global Catalogue of Microorganisms (GCM) 10K type strain sequencing project: providing services to taxonomists for standard genome sequencing and annotation.</title>
        <authorList>
            <consortium name="The Broad Institute Genomics Platform"/>
            <consortium name="The Broad Institute Genome Sequencing Center for Infectious Disease"/>
            <person name="Wu L."/>
            <person name="Ma J."/>
        </authorList>
    </citation>
    <scope>NUCLEOTIDE SEQUENCE [LARGE SCALE GENOMIC DNA]</scope>
    <source>
        <strain evidence="4">CGMCC 4.7237</strain>
    </source>
</reference>
<evidence type="ECO:0000256" key="1">
    <source>
        <dbReference type="SAM" id="MobiDB-lite"/>
    </source>
</evidence>
<keyword evidence="2" id="KW-1133">Transmembrane helix</keyword>
<dbReference type="RefSeq" id="WP_386432172.1">
    <property type="nucleotide sequence ID" value="NZ_JBHSBB010000014.1"/>
</dbReference>
<feature type="transmembrane region" description="Helical" evidence="2">
    <location>
        <begin position="80"/>
        <end position="99"/>
    </location>
</feature>
<feature type="compositionally biased region" description="Basic and acidic residues" evidence="1">
    <location>
        <begin position="121"/>
        <end position="132"/>
    </location>
</feature>
<dbReference type="EMBL" id="JBHSBB010000014">
    <property type="protein sequence ID" value="MFC4034293.1"/>
    <property type="molecule type" value="Genomic_DNA"/>
</dbReference>
<gene>
    <name evidence="3" type="ORF">ACFO3J_22850</name>
</gene>
<keyword evidence="2" id="KW-0472">Membrane</keyword>
<name>A0ABV8HQK1_9ACTN</name>
<dbReference type="Proteomes" id="UP001595765">
    <property type="component" value="Unassembled WGS sequence"/>
</dbReference>
<organism evidence="3 4">
    <name type="scientific">Streptomyces polygonati</name>
    <dbReference type="NCBI Taxonomy" id="1617087"/>
    <lineage>
        <taxon>Bacteria</taxon>
        <taxon>Bacillati</taxon>
        <taxon>Actinomycetota</taxon>
        <taxon>Actinomycetes</taxon>
        <taxon>Kitasatosporales</taxon>
        <taxon>Streptomycetaceae</taxon>
        <taxon>Streptomyces</taxon>
    </lineage>
</organism>
<dbReference type="Pfam" id="PF07332">
    <property type="entry name" value="Phage_holin_3_6"/>
    <property type="match status" value="1"/>
</dbReference>
<feature type="region of interest" description="Disordered" evidence="1">
    <location>
        <begin position="112"/>
        <end position="132"/>
    </location>
</feature>
<dbReference type="InterPro" id="IPR009937">
    <property type="entry name" value="Phage_holin_3_6"/>
</dbReference>
<keyword evidence="2" id="KW-0812">Transmembrane</keyword>
<evidence type="ECO:0000313" key="3">
    <source>
        <dbReference type="EMBL" id="MFC4034293.1"/>
    </source>
</evidence>
<evidence type="ECO:0000313" key="4">
    <source>
        <dbReference type="Proteomes" id="UP001595765"/>
    </source>
</evidence>
<comment type="caution">
    <text evidence="3">The sequence shown here is derived from an EMBL/GenBank/DDBJ whole genome shotgun (WGS) entry which is preliminary data.</text>
</comment>
<sequence>MTYVDDETDRSVGALVKQGSEQLSQLVRQEIKLAQAELTSKGKRAGFGGGLFGAAGLFAFFATAVLIVTVIAAIPLAVWAASLIVAGGLLALAGILALIGRYEIKRAVPPVPGEAAGSVRQDMETLKERAKR</sequence>